<evidence type="ECO:0000256" key="1">
    <source>
        <dbReference type="SAM" id="MobiDB-lite"/>
    </source>
</evidence>
<dbReference type="AlphaFoldDB" id="A0A9R1WZ08"/>
<proteinExistence type="predicted"/>
<evidence type="ECO:0000313" key="2">
    <source>
        <dbReference type="EMBL" id="KAJ0191949.1"/>
    </source>
</evidence>
<feature type="region of interest" description="Disordered" evidence="1">
    <location>
        <begin position="1"/>
        <end position="36"/>
    </location>
</feature>
<gene>
    <name evidence="2" type="ORF">LSAT_V11C800443710</name>
</gene>
<accession>A0A9R1WZ08</accession>
<dbReference type="Proteomes" id="UP000235145">
    <property type="component" value="Unassembled WGS sequence"/>
</dbReference>
<name>A0A9R1WZ08_LACSA</name>
<comment type="caution">
    <text evidence="2">The sequence shown here is derived from an EMBL/GenBank/DDBJ whole genome shotgun (WGS) entry which is preliminary data.</text>
</comment>
<organism evidence="2 3">
    <name type="scientific">Lactuca sativa</name>
    <name type="common">Garden lettuce</name>
    <dbReference type="NCBI Taxonomy" id="4236"/>
    <lineage>
        <taxon>Eukaryota</taxon>
        <taxon>Viridiplantae</taxon>
        <taxon>Streptophyta</taxon>
        <taxon>Embryophyta</taxon>
        <taxon>Tracheophyta</taxon>
        <taxon>Spermatophyta</taxon>
        <taxon>Magnoliopsida</taxon>
        <taxon>eudicotyledons</taxon>
        <taxon>Gunneridae</taxon>
        <taxon>Pentapetalae</taxon>
        <taxon>asterids</taxon>
        <taxon>campanulids</taxon>
        <taxon>Asterales</taxon>
        <taxon>Asteraceae</taxon>
        <taxon>Cichorioideae</taxon>
        <taxon>Cichorieae</taxon>
        <taxon>Lactucinae</taxon>
        <taxon>Lactuca</taxon>
    </lineage>
</organism>
<evidence type="ECO:0000313" key="3">
    <source>
        <dbReference type="Proteomes" id="UP000235145"/>
    </source>
</evidence>
<dbReference type="EMBL" id="NBSK02000008">
    <property type="protein sequence ID" value="KAJ0191949.1"/>
    <property type="molecule type" value="Genomic_DNA"/>
</dbReference>
<reference evidence="2 3" key="1">
    <citation type="journal article" date="2017" name="Nat. Commun.">
        <title>Genome assembly with in vitro proximity ligation data and whole-genome triplication in lettuce.</title>
        <authorList>
            <person name="Reyes-Chin-Wo S."/>
            <person name="Wang Z."/>
            <person name="Yang X."/>
            <person name="Kozik A."/>
            <person name="Arikit S."/>
            <person name="Song C."/>
            <person name="Xia L."/>
            <person name="Froenicke L."/>
            <person name="Lavelle D.O."/>
            <person name="Truco M.J."/>
            <person name="Xia R."/>
            <person name="Zhu S."/>
            <person name="Xu C."/>
            <person name="Xu H."/>
            <person name="Xu X."/>
            <person name="Cox K."/>
            <person name="Korf I."/>
            <person name="Meyers B.C."/>
            <person name="Michelmore R.W."/>
        </authorList>
    </citation>
    <scope>NUCLEOTIDE SEQUENCE [LARGE SCALE GENOMIC DNA]</scope>
    <source>
        <strain evidence="3">cv. Salinas</strain>
        <tissue evidence="2">Seedlings</tissue>
    </source>
</reference>
<sequence>MHTEILGAKNSPPKPSAFKPDPFTPAEDEDSKPKTKYRIGNKTKELKDLEDDPYDSCVLEEYRYFQLPQSYSHFMREKEVSRDEANTECLSFVSSGSIYGGPGSIYFNIDCVKVIY</sequence>
<keyword evidence="3" id="KW-1185">Reference proteome</keyword>
<protein>
    <submittedName>
        <fullName evidence="2">Uncharacterized protein</fullName>
    </submittedName>
</protein>